<accession>A0A3S4YJK6</accession>
<dbReference type="RefSeq" id="WP_005601447.1">
    <property type="nucleotide sequence ID" value="NZ_CBDBSX010000023.1"/>
</dbReference>
<dbReference type="EMBL" id="LR134515">
    <property type="protein sequence ID" value="VEJ17011.1"/>
    <property type="molecule type" value="Genomic_DNA"/>
</dbReference>
<evidence type="ECO:0000313" key="2">
    <source>
        <dbReference type="Proteomes" id="UP000275510"/>
    </source>
</evidence>
<reference evidence="1 2" key="1">
    <citation type="submission" date="2018-12" db="EMBL/GenBank/DDBJ databases">
        <authorList>
            <consortium name="Pathogen Informatics"/>
        </authorList>
    </citation>
    <scope>NUCLEOTIDE SEQUENCE [LARGE SCALE GENOMIC DNA]</scope>
    <source>
        <strain evidence="1 2">NCTC10976</strain>
    </source>
</reference>
<name>A0A3S4YJK6_ACTPL</name>
<organism evidence="1 2">
    <name type="scientific">Actinobacillus pleuropneumoniae</name>
    <name type="common">Haemophilus pleuropneumoniae</name>
    <dbReference type="NCBI Taxonomy" id="715"/>
    <lineage>
        <taxon>Bacteria</taxon>
        <taxon>Pseudomonadati</taxon>
        <taxon>Pseudomonadota</taxon>
        <taxon>Gammaproteobacteria</taxon>
        <taxon>Pasteurellales</taxon>
        <taxon>Pasteurellaceae</taxon>
        <taxon>Actinobacillus</taxon>
    </lineage>
</organism>
<proteinExistence type="predicted"/>
<sequence>MANINGYIATSGKSISCKDTGYLDRLPIYKGGARIAPNLLPVTAGTLAQGKLLDLAQPAQAYIVPNYYCDLYSRVLVIPHTVNLGSISTEQVFDVHVWNANRHTVNLTKVDIQDGEGITLTGSQTPLTLRALALKKWTVKVSMNGPAEIDCTVTFTIAGKNPVTLRITGSRSTDWEIFPDWSEDVTEKLEFLTTVHQSITGAEQRIAKRLSPRRTFEFKVSTTGTERQRLENMFYAYGARVWAMPIFTHQVYLNKSAKQGDKTLSLATTGFEFEVGGRAILMNGYKREAIEITAVTAEGLEIKRQLLNSFDTSTQVYPLRSAVLTDMPQLTRLSDGMATAQIRLQIHEHNGYASNISHLPTYRGHSVLEPTSEWSEDITAQYLRLIKQLDNGTALPHYLDTAKNAFQLTNHRFLLNGIAEQHQLRQLFYALRGRQKSIWVASSTNDLTLASDIVGKSINIELVYYTTCLLKQAGRQDIRIECTDGTVHYRRILEASISDNQTERLALDGEALNLKREQVAKISFLTLSRLESDTIDWKHHTDSVASVMVSFRGLRDELEV</sequence>
<gene>
    <name evidence="1" type="ORF">NCTC10976_01116</name>
</gene>
<evidence type="ECO:0000313" key="1">
    <source>
        <dbReference type="EMBL" id="VEJ17011.1"/>
    </source>
</evidence>
<protein>
    <submittedName>
        <fullName evidence="1">Uncharacterized protein</fullName>
    </submittedName>
</protein>
<dbReference type="Proteomes" id="UP000275510">
    <property type="component" value="Chromosome"/>
</dbReference>
<dbReference type="AlphaFoldDB" id="A0A3S4YJK6"/>